<proteinExistence type="predicted"/>
<name>A0A562UW81_9SPHN</name>
<dbReference type="STRING" id="476157.GCA_001663155_01831"/>
<evidence type="ECO:0000256" key="1">
    <source>
        <dbReference type="SAM" id="MobiDB-lite"/>
    </source>
</evidence>
<dbReference type="OrthoDB" id="7391975at2"/>
<organism evidence="3 4">
    <name type="scientific">Altererythrobacter ishigakiensis</name>
    <dbReference type="NCBI Taxonomy" id="476157"/>
    <lineage>
        <taxon>Bacteria</taxon>
        <taxon>Pseudomonadati</taxon>
        <taxon>Pseudomonadota</taxon>
        <taxon>Alphaproteobacteria</taxon>
        <taxon>Sphingomonadales</taxon>
        <taxon>Erythrobacteraceae</taxon>
        <taxon>Altererythrobacter</taxon>
    </lineage>
</organism>
<evidence type="ECO:0000256" key="2">
    <source>
        <dbReference type="SAM" id="SignalP"/>
    </source>
</evidence>
<dbReference type="EMBL" id="VLLK01000001">
    <property type="protein sequence ID" value="TWJ09875.1"/>
    <property type="molecule type" value="Genomic_DNA"/>
</dbReference>
<evidence type="ECO:0000313" key="3">
    <source>
        <dbReference type="EMBL" id="TWJ09875.1"/>
    </source>
</evidence>
<sequence length="91" mass="9958">MLRRLLACFALLTGLVAVTSPAHASVSDLLDCEIGITMGAADDAADDDRTCHHNREEAEDADDGDKARKPAKRFKRVLRLPVLYGVDRAHE</sequence>
<accession>A0A562UW81</accession>
<reference evidence="3 4" key="1">
    <citation type="submission" date="2019-07" db="EMBL/GenBank/DDBJ databases">
        <title>Genomic Encyclopedia of Archaeal and Bacterial Type Strains, Phase II (KMG-II): from individual species to whole genera.</title>
        <authorList>
            <person name="Goeker M."/>
        </authorList>
    </citation>
    <scope>NUCLEOTIDE SEQUENCE [LARGE SCALE GENOMIC DNA]</scope>
    <source>
        <strain evidence="3 4">ATCC BAA-2084</strain>
    </source>
</reference>
<dbReference type="AlphaFoldDB" id="A0A562UW81"/>
<keyword evidence="2" id="KW-0732">Signal</keyword>
<feature type="signal peptide" evidence="2">
    <location>
        <begin position="1"/>
        <end position="24"/>
    </location>
</feature>
<comment type="caution">
    <text evidence="3">The sequence shown here is derived from an EMBL/GenBank/DDBJ whole genome shotgun (WGS) entry which is preliminary data.</text>
</comment>
<protein>
    <recommendedName>
        <fullName evidence="5">Secreted protein</fullName>
    </recommendedName>
</protein>
<feature type="chain" id="PRO_5022064771" description="Secreted protein" evidence="2">
    <location>
        <begin position="25"/>
        <end position="91"/>
    </location>
</feature>
<dbReference type="RefSeq" id="WP_067600164.1">
    <property type="nucleotide sequence ID" value="NZ_CP015963.1"/>
</dbReference>
<feature type="region of interest" description="Disordered" evidence="1">
    <location>
        <begin position="44"/>
        <end position="69"/>
    </location>
</feature>
<dbReference type="Proteomes" id="UP000320547">
    <property type="component" value="Unassembled WGS sequence"/>
</dbReference>
<evidence type="ECO:0000313" key="4">
    <source>
        <dbReference type="Proteomes" id="UP000320547"/>
    </source>
</evidence>
<evidence type="ECO:0008006" key="5">
    <source>
        <dbReference type="Google" id="ProtNLM"/>
    </source>
</evidence>
<keyword evidence="4" id="KW-1185">Reference proteome</keyword>
<feature type="compositionally biased region" description="Basic and acidic residues" evidence="1">
    <location>
        <begin position="47"/>
        <end position="56"/>
    </location>
</feature>
<gene>
    <name evidence="3" type="ORF">JN10_1524</name>
</gene>